<dbReference type="InterPro" id="IPR002559">
    <property type="entry name" value="Transposase_11"/>
</dbReference>
<dbReference type="Proteomes" id="UP000006552">
    <property type="component" value="Chromosome"/>
</dbReference>
<dbReference type="PANTHER" id="PTHR30298:SF0">
    <property type="entry name" value="PROTEIN YBFL-RELATED"/>
    <property type="match status" value="1"/>
</dbReference>
<dbReference type="Pfam" id="PF01609">
    <property type="entry name" value="DDE_Tnp_1"/>
    <property type="match status" value="1"/>
</dbReference>
<accession>Q5NZW4</accession>
<protein>
    <submittedName>
        <fullName evidence="2">Transposase</fullName>
    </submittedName>
</protein>
<dbReference type="EMBL" id="CR555306">
    <property type="protein sequence ID" value="CAI09400.1"/>
    <property type="molecule type" value="Genomic_DNA"/>
</dbReference>
<feature type="non-terminal residue" evidence="2">
    <location>
        <position position="1"/>
    </location>
</feature>
<dbReference type="GO" id="GO:0006313">
    <property type="term" value="P:DNA transposition"/>
    <property type="evidence" value="ECO:0007669"/>
    <property type="project" value="InterPro"/>
</dbReference>
<dbReference type="InterPro" id="IPR051698">
    <property type="entry name" value="Transposase_11-like"/>
</dbReference>
<keyword evidence="3" id="KW-1185">Reference proteome</keyword>
<dbReference type="PANTHER" id="PTHR30298">
    <property type="entry name" value="H REPEAT-ASSOCIATED PREDICTED TRANSPOSASE"/>
    <property type="match status" value="1"/>
</dbReference>
<dbReference type="KEGG" id="eba:ebD98"/>
<feature type="domain" description="Transposase IS4-like" evidence="1">
    <location>
        <begin position="3"/>
        <end position="83"/>
    </location>
</feature>
<dbReference type="STRING" id="76114.ebD98"/>
<dbReference type="InterPro" id="IPR047647">
    <property type="entry name" value="ISAs1_transpos"/>
</dbReference>
<gene>
    <name evidence="2" type="primary">tnpF</name>
    <name evidence="2" type="ORF">ebD98</name>
</gene>
<evidence type="ECO:0000313" key="2">
    <source>
        <dbReference type="EMBL" id="CAI09400.1"/>
    </source>
</evidence>
<feature type="non-terminal residue" evidence="2">
    <location>
        <position position="85"/>
    </location>
</feature>
<evidence type="ECO:0000259" key="1">
    <source>
        <dbReference type="Pfam" id="PF01609"/>
    </source>
</evidence>
<proteinExistence type="predicted"/>
<dbReference type="AlphaFoldDB" id="Q5NZW4"/>
<reference evidence="2 3" key="1">
    <citation type="journal article" date="2005" name="Arch. Microbiol.">
        <title>The genome sequence of an anaerobic aromatic-degrading denitrifying bacterium, strain EbN1.</title>
        <authorList>
            <person name="Rabus R."/>
            <person name="Kube M."/>
            <person name="Heider J."/>
            <person name="Beck A."/>
            <person name="Heitmann K."/>
            <person name="Widdel F."/>
            <person name="Reinhardt R."/>
        </authorList>
    </citation>
    <scope>NUCLEOTIDE SEQUENCE [LARGE SCALE GENOMIC DNA]</scope>
    <source>
        <strain evidence="2 3">EbN1</strain>
    </source>
</reference>
<organism evidence="2 3">
    <name type="scientific">Aromatoleum aromaticum (strain DSM 19018 / LMG 30748 / EbN1)</name>
    <name type="common">Azoarcus sp. (strain EbN1)</name>
    <dbReference type="NCBI Taxonomy" id="76114"/>
    <lineage>
        <taxon>Bacteria</taxon>
        <taxon>Pseudomonadati</taxon>
        <taxon>Pseudomonadota</taxon>
        <taxon>Betaproteobacteria</taxon>
        <taxon>Rhodocyclales</taxon>
        <taxon>Rhodocyclaceae</taxon>
        <taxon>Aromatoleum</taxon>
    </lineage>
</organism>
<dbReference type="NCBIfam" id="NF033564">
    <property type="entry name" value="transpos_ISAs1"/>
    <property type="match status" value="1"/>
</dbReference>
<dbReference type="HOGENOM" id="CLU_145747_0_0_4"/>
<sequence length="85" mass="8893">TKLAIDGKTSRRTTSKTAVAPLHLVSAFAADVGVVLGQTATAEKSNEITAIPELLTTLDIRGCIVTIDAMGTQTAIARQIREQDG</sequence>
<dbReference type="GO" id="GO:0003677">
    <property type="term" value="F:DNA binding"/>
    <property type="evidence" value="ECO:0007669"/>
    <property type="project" value="InterPro"/>
</dbReference>
<evidence type="ECO:0000313" key="3">
    <source>
        <dbReference type="Proteomes" id="UP000006552"/>
    </source>
</evidence>
<dbReference type="eggNOG" id="COG5433">
    <property type="taxonomic scope" value="Bacteria"/>
</dbReference>
<name>Q5NZW4_AROAE</name>
<dbReference type="GO" id="GO:0004803">
    <property type="term" value="F:transposase activity"/>
    <property type="evidence" value="ECO:0007669"/>
    <property type="project" value="InterPro"/>
</dbReference>